<evidence type="ECO:0000313" key="2">
    <source>
        <dbReference type="EMBL" id="KAK7424575.1"/>
    </source>
</evidence>
<evidence type="ECO:0000259" key="1">
    <source>
        <dbReference type="Pfam" id="PF00881"/>
    </source>
</evidence>
<sequence length="202" mass="22864">MSAKFFEAIEARRSIYEINNTSPIPDDKIVEIVNKTIKHTPSAFNSQTTRVLVLLGGEHEKLWRDIVKPAVKAVAPAESWEESEQNLSAFQAGYGTVLFYEDPDVIASFQKQVPLFADKMHQWSEHANGMNTLVAWTALEQEGFGASLQHYNPLIDQKVSSTWEVPEHWLLKSQLVFGGRVGDPYPRDYEPLEKRVLVHGAK</sequence>
<dbReference type="InterPro" id="IPR000415">
    <property type="entry name" value="Nitroreductase-like"/>
</dbReference>
<gene>
    <name evidence="2" type="primary">HBN1_1</name>
    <name evidence="2" type="ORF">QQZ08_008585</name>
</gene>
<dbReference type="Gene3D" id="3.40.109.10">
    <property type="entry name" value="NADH Oxidase"/>
    <property type="match status" value="1"/>
</dbReference>
<accession>A0ABR1HTN2</accession>
<dbReference type="SUPFAM" id="SSF55469">
    <property type="entry name" value="FMN-dependent nitroreductase-like"/>
    <property type="match status" value="1"/>
</dbReference>
<organism evidence="2 3">
    <name type="scientific">Neonectria magnoliae</name>
    <dbReference type="NCBI Taxonomy" id="2732573"/>
    <lineage>
        <taxon>Eukaryota</taxon>
        <taxon>Fungi</taxon>
        <taxon>Dikarya</taxon>
        <taxon>Ascomycota</taxon>
        <taxon>Pezizomycotina</taxon>
        <taxon>Sordariomycetes</taxon>
        <taxon>Hypocreomycetidae</taxon>
        <taxon>Hypocreales</taxon>
        <taxon>Nectriaceae</taxon>
        <taxon>Neonectria</taxon>
    </lineage>
</organism>
<proteinExistence type="predicted"/>
<dbReference type="PANTHER" id="PTHR43035">
    <property type="entry name" value="FATTY ACID REPRESSION MUTANT PROTEIN 2-RELATED"/>
    <property type="match status" value="1"/>
</dbReference>
<dbReference type="EMBL" id="JAZAVK010000090">
    <property type="protein sequence ID" value="KAK7424575.1"/>
    <property type="molecule type" value="Genomic_DNA"/>
</dbReference>
<dbReference type="Proteomes" id="UP001498421">
    <property type="component" value="Unassembled WGS sequence"/>
</dbReference>
<dbReference type="InterPro" id="IPR033877">
    <property type="entry name" value="Frm2/Hbn1"/>
</dbReference>
<dbReference type="Pfam" id="PF00881">
    <property type="entry name" value="Nitroreductase"/>
    <property type="match status" value="1"/>
</dbReference>
<dbReference type="InterPro" id="IPR029479">
    <property type="entry name" value="Nitroreductase"/>
</dbReference>
<name>A0ABR1HTN2_9HYPO</name>
<protein>
    <submittedName>
        <fullName evidence="2">Nitroreductase</fullName>
    </submittedName>
</protein>
<feature type="domain" description="Nitroreductase" evidence="1">
    <location>
        <begin position="9"/>
        <end position="178"/>
    </location>
</feature>
<keyword evidence="3" id="KW-1185">Reference proteome</keyword>
<comment type="caution">
    <text evidence="2">The sequence shown here is derived from an EMBL/GenBank/DDBJ whole genome shotgun (WGS) entry which is preliminary data.</text>
</comment>
<evidence type="ECO:0000313" key="3">
    <source>
        <dbReference type="Proteomes" id="UP001498421"/>
    </source>
</evidence>
<dbReference type="PANTHER" id="PTHR43035:SF1">
    <property type="entry name" value="FATTY ACID REPRESSION MUTANT PROTEIN 2-RELATED"/>
    <property type="match status" value="1"/>
</dbReference>
<dbReference type="CDD" id="cd02140">
    <property type="entry name" value="Frm2-like"/>
    <property type="match status" value="1"/>
</dbReference>
<reference evidence="2 3" key="1">
    <citation type="journal article" date="2025" name="Microbiol. Resour. Announc.">
        <title>Draft genome sequences for Neonectria magnoliae and Neonectria punicea, canker pathogens of Liriodendron tulipifera and Acer saccharum in West Virginia.</title>
        <authorList>
            <person name="Petronek H.M."/>
            <person name="Kasson M.T."/>
            <person name="Metheny A.M."/>
            <person name="Stauder C.M."/>
            <person name="Lovett B."/>
            <person name="Lynch S.C."/>
            <person name="Garnas J.R."/>
            <person name="Kasson L.R."/>
            <person name="Stajich J.E."/>
        </authorList>
    </citation>
    <scope>NUCLEOTIDE SEQUENCE [LARGE SCALE GENOMIC DNA]</scope>
    <source>
        <strain evidence="2 3">NRRL 64651</strain>
    </source>
</reference>